<gene>
    <name evidence="2" type="ORF">AVDCRST_MAG30-4571</name>
</gene>
<keyword evidence="1" id="KW-0732">Signal</keyword>
<evidence type="ECO:0008006" key="3">
    <source>
        <dbReference type="Google" id="ProtNLM"/>
    </source>
</evidence>
<dbReference type="Gene3D" id="3.20.20.80">
    <property type="entry name" value="Glycosidases"/>
    <property type="match status" value="1"/>
</dbReference>
<organism evidence="2">
    <name type="scientific">uncultured Solirubrobacteraceae bacterium</name>
    <dbReference type="NCBI Taxonomy" id="1162706"/>
    <lineage>
        <taxon>Bacteria</taxon>
        <taxon>Bacillati</taxon>
        <taxon>Actinomycetota</taxon>
        <taxon>Thermoleophilia</taxon>
        <taxon>Solirubrobacterales</taxon>
        <taxon>Solirubrobacteraceae</taxon>
        <taxon>environmental samples</taxon>
    </lineage>
</organism>
<name>A0A6J4U2W9_9ACTN</name>
<proteinExistence type="predicted"/>
<feature type="signal peptide" evidence="1">
    <location>
        <begin position="1"/>
        <end position="32"/>
    </location>
</feature>
<dbReference type="InterPro" id="IPR017853">
    <property type="entry name" value="GH"/>
</dbReference>
<dbReference type="EMBL" id="CADCVS010000598">
    <property type="protein sequence ID" value="CAA9539332.1"/>
    <property type="molecule type" value="Genomic_DNA"/>
</dbReference>
<evidence type="ECO:0000313" key="2">
    <source>
        <dbReference type="EMBL" id="CAA9539332.1"/>
    </source>
</evidence>
<feature type="chain" id="PRO_5027058470" description="GH39" evidence="1">
    <location>
        <begin position="33"/>
        <end position="432"/>
    </location>
</feature>
<dbReference type="SUPFAM" id="SSF51445">
    <property type="entry name" value="(Trans)glycosidases"/>
    <property type="match status" value="1"/>
</dbReference>
<evidence type="ECO:0000256" key="1">
    <source>
        <dbReference type="SAM" id="SignalP"/>
    </source>
</evidence>
<accession>A0A6J4U2W9</accession>
<feature type="non-terminal residue" evidence="2">
    <location>
        <position position="432"/>
    </location>
</feature>
<reference evidence="2" key="1">
    <citation type="submission" date="2020-02" db="EMBL/GenBank/DDBJ databases">
        <authorList>
            <person name="Meier V. D."/>
        </authorList>
    </citation>
    <scope>NUCLEOTIDE SEQUENCE</scope>
    <source>
        <strain evidence="2">AVDCRST_MAG30</strain>
    </source>
</reference>
<dbReference type="AlphaFoldDB" id="A0A6J4U2W9"/>
<sequence length="432" mass="46614">MARSRLARSLPWPLLGVALAALALTATPPVAAAQGDDRCLSADLPPVDAPARPLRFGITPGAAGTAGPSQGAVAPENRTAAIAALQGLESPKRELVLRLNRLFWADGDEGIRRFAAMADEYGRAGLASEIQVRYHPPEGAEGDIDRWEGFVRRAVRELGPRPAVAGFSITNEANFPVSPNTSDGAYDGVIDALVRGVAVAHEELVKLGRPDLPVGFNVAWRYTPDSDARFWTEIGRKATPAFRRGLGYVGLQVYPGLVWPPAERPGVTAGEETVEALTLIRRCYMPKAGLGGDVDLWVSENGYATNQGRPEPRQAEQLDSTVRDVHRWSGTLGVTDYRYFNLRDNDSDGDDLFDAVGLLRDDYKPKPAYAVLGGLIGQLGREAGAAPIAPAGPGSRGRRVRPRVDFRVLPRADLRGRRRFAVRGRLLLPPAV</sequence>
<protein>
    <recommendedName>
        <fullName evidence="3">GH39</fullName>
    </recommendedName>
</protein>